<dbReference type="HOGENOM" id="CLU_017779_0_0_6"/>
<keyword evidence="2" id="KW-0274">FAD</keyword>
<protein>
    <submittedName>
        <fullName evidence="4">Glycolate oxidase subunit GlcE</fullName>
        <ecNumber evidence="4">1.1.3.15</ecNumber>
    </submittedName>
</protein>
<feature type="domain" description="FAD-binding PCMH-type" evidence="3">
    <location>
        <begin position="1"/>
        <end position="142"/>
    </location>
</feature>
<dbReference type="NCBIfam" id="NF008439">
    <property type="entry name" value="PRK11282.1"/>
    <property type="match status" value="1"/>
</dbReference>
<dbReference type="GO" id="GO:0003973">
    <property type="term" value="F:(S)-2-hydroxy-acid oxidase activity"/>
    <property type="evidence" value="ECO:0007669"/>
    <property type="project" value="UniProtKB-EC"/>
</dbReference>
<reference evidence="4 5" key="1">
    <citation type="journal article" date="2013" name="Genome Announc.">
        <title>Complete Genome Sequence of the Carbazole Degrader Pseudomonas resinovorans Strain CA10 (NBRC 106553).</title>
        <authorList>
            <person name="Shintani M."/>
            <person name="Hosoyama A."/>
            <person name="Ohji S."/>
            <person name="Tsuchikane K."/>
            <person name="Takarada H."/>
            <person name="Yamazoe A."/>
            <person name="Fujita N."/>
            <person name="Nojiri H."/>
        </authorList>
    </citation>
    <scope>NUCLEOTIDE SEQUENCE [LARGE SCALE GENOMIC DNA]</scope>
    <source>
        <strain evidence="4 5">NBRC 106553</strain>
    </source>
</reference>
<dbReference type="EMBL" id="AP013068">
    <property type="protein sequence ID" value="BAN48543.1"/>
    <property type="molecule type" value="Genomic_DNA"/>
</dbReference>
<accession>S6ARK9</accession>
<proteinExistence type="predicted"/>
<dbReference type="InterPro" id="IPR036318">
    <property type="entry name" value="FAD-bd_PCMH-like_sf"/>
</dbReference>
<sequence length="312" mass="33950">MRIRGGDSKGFLGLSSCGESLDSRNHRGVLELDPAQLWIRARAGTALRELNTTLDEYQLMLAFEPPSFSAGATVGGMVATGLAGPRRPWVGGVAEHLLGGSLIDANGQIRHFGDEAIPSRLVAGSLGRLGFISEICLQVRPKPRQTLSLRLEISQSLALRQLQAWMRYPSPLSGGCHTGDALHLRLEGTPEAVKRTRSLIGGEESNSSLWDELREQRLGFFRDPRPLWCVQVAAEAPQRELPGMVLLDWGGAQRWLKSAEPALVIQRHAQALGGRAICFTPDGCAPGLGQLPEAEDMRLLRKQLDPQGLFAD</sequence>
<dbReference type="PANTHER" id="PTHR11748:SF103">
    <property type="entry name" value="GLYCOLATE OXIDASE SUBUNIT GLCE"/>
    <property type="match status" value="1"/>
</dbReference>
<keyword evidence="5" id="KW-1185">Reference proteome</keyword>
<dbReference type="eggNOG" id="COG0277">
    <property type="taxonomic scope" value="Bacteria"/>
</dbReference>
<dbReference type="GO" id="GO:0071949">
    <property type="term" value="F:FAD binding"/>
    <property type="evidence" value="ECO:0007669"/>
    <property type="project" value="InterPro"/>
</dbReference>
<dbReference type="EC" id="1.1.3.15" evidence="4"/>
<gene>
    <name evidence="4" type="primary">glcE</name>
    <name evidence="4" type="ORF">PCA10_28110</name>
</gene>
<dbReference type="InterPro" id="IPR016166">
    <property type="entry name" value="FAD-bd_PCMH"/>
</dbReference>
<dbReference type="AlphaFoldDB" id="S6ARK9"/>
<dbReference type="PROSITE" id="PS51387">
    <property type="entry name" value="FAD_PCMH"/>
    <property type="match status" value="1"/>
</dbReference>
<organism evidence="4 5">
    <name type="scientific">Metapseudomonas resinovorans NBRC 106553</name>
    <dbReference type="NCBI Taxonomy" id="1245471"/>
    <lineage>
        <taxon>Bacteria</taxon>
        <taxon>Pseudomonadati</taxon>
        <taxon>Pseudomonadota</taxon>
        <taxon>Gammaproteobacteria</taxon>
        <taxon>Pseudomonadales</taxon>
        <taxon>Pseudomonadaceae</taxon>
        <taxon>Metapseudomonas</taxon>
    </lineage>
</organism>
<dbReference type="SUPFAM" id="SSF56176">
    <property type="entry name" value="FAD-binding/transporter-associated domain-like"/>
    <property type="match status" value="1"/>
</dbReference>
<evidence type="ECO:0000313" key="5">
    <source>
        <dbReference type="Proteomes" id="UP000015503"/>
    </source>
</evidence>
<keyword evidence="1" id="KW-0285">Flavoprotein</keyword>
<dbReference type="PATRIC" id="fig|1245471.3.peg.2847"/>
<dbReference type="InterPro" id="IPR006094">
    <property type="entry name" value="Oxid_FAD_bind_N"/>
</dbReference>
<dbReference type="STRING" id="1245471.PCA10_28110"/>
<dbReference type="Proteomes" id="UP000015503">
    <property type="component" value="Chromosome"/>
</dbReference>
<evidence type="ECO:0000256" key="1">
    <source>
        <dbReference type="ARBA" id="ARBA00022630"/>
    </source>
</evidence>
<dbReference type="PANTHER" id="PTHR11748">
    <property type="entry name" value="D-LACTATE DEHYDROGENASE"/>
    <property type="match status" value="1"/>
</dbReference>
<dbReference type="KEGG" id="pre:PCA10_28110"/>
<dbReference type="Gene3D" id="3.30.465.10">
    <property type="match status" value="1"/>
</dbReference>
<dbReference type="SUPFAM" id="SSF55103">
    <property type="entry name" value="FAD-linked oxidases, C-terminal domain"/>
    <property type="match status" value="1"/>
</dbReference>
<evidence type="ECO:0000313" key="4">
    <source>
        <dbReference type="EMBL" id="BAN48543.1"/>
    </source>
</evidence>
<dbReference type="InterPro" id="IPR016164">
    <property type="entry name" value="FAD-linked_Oxase-like_C"/>
</dbReference>
<evidence type="ECO:0000259" key="3">
    <source>
        <dbReference type="PROSITE" id="PS51387"/>
    </source>
</evidence>
<dbReference type="Pfam" id="PF01565">
    <property type="entry name" value="FAD_binding_4"/>
    <property type="match status" value="1"/>
</dbReference>
<keyword evidence="4" id="KW-0560">Oxidoreductase</keyword>
<dbReference type="InterPro" id="IPR016169">
    <property type="entry name" value="FAD-bd_PCMH_sub2"/>
</dbReference>
<evidence type="ECO:0000256" key="2">
    <source>
        <dbReference type="ARBA" id="ARBA00022827"/>
    </source>
</evidence>
<name>S6ARK9_METRE</name>